<evidence type="ECO:0000313" key="3">
    <source>
        <dbReference type="EMBL" id="GBP56677.1"/>
    </source>
</evidence>
<feature type="transmembrane region" description="Helical" evidence="2">
    <location>
        <begin position="48"/>
        <end position="67"/>
    </location>
</feature>
<feature type="region of interest" description="Disordered" evidence="1">
    <location>
        <begin position="1"/>
        <end position="26"/>
    </location>
</feature>
<evidence type="ECO:0000256" key="2">
    <source>
        <dbReference type="SAM" id="Phobius"/>
    </source>
</evidence>
<gene>
    <name evidence="3" type="ORF">EVAR_12356_1</name>
</gene>
<sequence length="133" mass="15667">MQNQGVISRTRQRLRRHKAGGRKKESTVQAKVEVKDWALRAMSKVKNMAYLVLDVFIALTTTIVANLQPALSYHRLRMCLVDMKRIFGMEIVRNSRQPRIYHWTHTSLRVDSQLFIKLHGRVARRWPRDDTRG</sequence>
<proteinExistence type="predicted"/>
<keyword evidence="2" id="KW-1133">Transmembrane helix</keyword>
<feature type="compositionally biased region" description="Basic residues" evidence="1">
    <location>
        <begin position="10"/>
        <end position="21"/>
    </location>
</feature>
<keyword evidence="2" id="KW-0812">Transmembrane</keyword>
<dbReference type="Proteomes" id="UP000299102">
    <property type="component" value="Unassembled WGS sequence"/>
</dbReference>
<evidence type="ECO:0000313" key="4">
    <source>
        <dbReference type="Proteomes" id="UP000299102"/>
    </source>
</evidence>
<comment type="caution">
    <text evidence="3">The sequence shown here is derived from an EMBL/GenBank/DDBJ whole genome shotgun (WGS) entry which is preliminary data.</text>
</comment>
<keyword evidence="2" id="KW-0472">Membrane</keyword>
<protein>
    <submittedName>
        <fullName evidence="3">Uncharacterized protein</fullName>
    </submittedName>
</protein>
<name>A0A4C1X314_EUMVA</name>
<keyword evidence="4" id="KW-1185">Reference proteome</keyword>
<organism evidence="3 4">
    <name type="scientific">Eumeta variegata</name>
    <name type="common">Bagworm moth</name>
    <name type="synonym">Eumeta japonica</name>
    <dbReference type="NCBI Taxonomy" id="151549"/>
    <lineage>
        <taxon>Eukaryota</taxon>
        <taxon>Metazoa</taxon>
        <taxon>Ecdysozoa</taxon>
        <taxon>Arthropoda</taxon>
        <taxon>Hexapoda</taxon>
        <taxon>Insecta</taxon>
        <taxon>Pterygota</taxon>
        <taxon>Neoptera</taxon>
        <taxon>Endopterygota</taxon>
        <taxon>Lepidoptera</taxon>
        <taxon>Glossata</taxon>
        <taxon>Ditrysia</taxon>
        <taxon>Tineoidea</taxon>
        <taxon>Psychidae</taxon>
        <taxon>Oiketicinae</taxon>
        <taxon>Eumeta</taxon>
    </lineage>
</organism>
<dbReference type="EMBL" id="BGZK01000698">
    <property type="protein sequence ID" value="GBP56677.1"/>
    <property type="molecule type" value="Genomic_DNA"/>
</dbReference>
<reference evidence="3 4" key="1">
    <citation type="journal article" date="2019" name="Commun. Biol.">
        <title>The bagworm genome reveals a unique fibroin gene that provides high tensile strength.</title>
        <authorList>
            <person name="Kono N."/>
            <person name="Nakamura H."/>
            <person name="Ohtoshi R."/>
            <person name="Tomita M."/>
            <person name="Numata K."/>
            <person name="Arakawa K."/>
        </authorList>
    </citation>
    <scope>NUCLEOTIDE SEQUENCE [LARGE SCALE GENOMIC DNA]</scope>
</reference>
<accession>A0A4C1X314</accession>
<dbReference type="AlphaFoldDB" id="A0A4C1X314"/>
<evidence type="ECO:0000256" key="1">
    <source>
        <dbReference type="SAM" id="MobiDB-lite"/>
    </source>
</evidence>